<sequence length="372" mass="42437">MDSIKINALIRCIEDLRMKLNKYRKIGLKEYPTRTIFVDPLLQALGWDIRDPDEVELEYPTIDGKSVDYAAKINRKPVLFIEAKALNDSLTDVKAITQVVGYAANGGVEWCILTNGINYKVYHSTEKAEAPNKLLFEISLDPKETEGMSIQQVAEQFARFSRNSMAKGLLDEIGEQIFTTGKIRKALDKLFMDPPNTLIKLIRSTLEDDSIKPVQIKKALKILWIQPLGNEIPSTYKYTEQPVPSPESKAKGYNEEHHLNGKPQEVVELFKTFDKFCTELDPNVVQREALKHYIKYTHGNNIFCCVRIHKSGLRVWLKLNYSDLESPAEYVRDVSNIGHLGVGDVELTIDSLQRFQNAKSLIQKSFEENKSK</sequence>
<dbReference type="EMBL" id="AZRN01000034">
    <property type="protein sequence ID" value="PNR98382.1"/>
    <property type="molecule type" value="Genomic_DNA"/>
</dbReference>
<dbReference type="InterPro" id="IPR007409">
    <property type="entry name" value="Restrct_endonuc_type1_HsdR_N"/>
</dbReference>
<gene>
    <name evidence="3" type="ORF">X927_08240</name>
</gene>
<evidence type="ECO:0000259" key="2">
    <source>
        <dbReference type="Pfam" id="PF18899"/>
    </source>
</evidence>
<dbReference type="GO" id="GO:0009035">
    <property type="term" value="F:type I site-specific deoxyribonuclease activity"/>
    <property type="evidence" value="ECO:0007669"/>
    <property type="project" value="UniProtKB-EC"/>
</dbReference>
<reference evidence="3 4" key="1">
    <citation type="submission" date="2013-12" db="EMBL/GenBank/DDBJ databases">
        <title>Comparative genomics of Petrotoga isolates.</title>
        <authorList>
            <person name="Nesbo C.L."/>
            <person name="Charchuk R."/>
            <person name="Chow K."/>
        </authorList>
    </citation>
    <scope>NUCLEOTIDE SEQUENCE [LARGE SCALE GENOMIC DNA]</scope>
    <source>
        <strain evidence="3 4">DSM 14811</strain>
    </source>
</reference>
<dbReference type="InterPro" id="IPR043714">
    <property type="entry name" value="DUF5655"/>
</dbReference>
<evidence type="ECO:0000313" key="4">
    <source>
        <dbReference type="Proteomes" id="UP000236604"/>
    </source>
</evidence>
<evidence type="ECO:0000259" key="1">
    <source>
        <dbReference type="Pfam" id="PF04313"/>
    </source>
</evidence>
<dbReference type="RefSeq" id="WP_169925204.1">
    <property type="nucleotide sequence ID" value="NZ_AZRN01000034.1"/>
</dbReference>
<dbReference type="Gene3D" id="3.90.1570.30">
    <property type="match status" value="1"/>
</dbReference>
<dbReference type="GO" id="GO:0005524">
    <property type="term" value="F:ATP binding"/>
    <property type="evidence" value="ECO:0007669"/>
    <property type="project" value="UniProtKB-KW"/>
</dbReference>
<dbReference type="AlphaFoldDB" id="A0A2K1P6I0"/>
<comment type="caution">
    <text evidence="3">The sequence shown here is derived from an EMBL/GenBank/DDBJ whole genome shotgun (WGS) entry which is preliminary data.</text>
</comment>
<feature type="domain" description="Restriction endonuclease type I HsdR N-terminal" evidence="1">
    <location>
        <begin position="59"/>
        <end position="129"/>
    </location>
</feature>
<keyword evidence="4" id="KW-1185">Reference proteome</keyword>
<feature type="domain" description="DUF5655" evidence="2">
    <location>
        <begin position="256"/>
        <end position="367"/>
    </location>
</feature>
<evidence type="ECO:0008006" key="5">
    <source>
        <dbReference type="Google" id="ProtNLM"/>
    </source>
</evidence>
<accession>A0A2K1P6I0</accession>
<dbReference type="Pfam" id="PF18899">
    <property type="entry name" value="DUF5655"/>
    <property type="match status" value="1"/>
</dbReference>
<evidence type="ECO:0000313" key="3">
    <source>
        <dbReference type="EMBL" id="PNR98382.1"/>
    </source>
</evidence>
<dbReference type="GO" id="GO:0009307">
    <property type="term" value="P:DNA restriction-modification system"/>
    <property type="evidence" value="ECO:0007669"/>
    <property type="project" value="UniProtKB-KW"/>
</dbReference>
<proteinExistence type="predicted"/>
<organism evidence="3 4">
    <name type="scientific">Petrotoga mexicana DSM 14811</name>
    <dbReference type="NCBI Taxonomy" id="1122954"/>
    <lineage>
        <taxon>Bacteria</taxon>
        <taxon>Thermotogati</taxon>
        <taxon>Thermotogota</taxon>
        <taxon>Thermotogae</taxon>
        <taxon>Petrotogales</taxon>
        <taxon>Petrotogaceae</taxon>
        <taxon>Petrotoga</taxon>
    </lineage>
</organism>
<dbReference type="Pfam" id="PF04313">
    <property type="entry name" value="HSDR_N"/>
    <property type="match status" value="1"/>
</dbReference>
<protein>
    <recommendedName>
        <fullName evidence="5">Type I restriction enzyme R protein N-terminal domain-containing protein</fullName>
    </recommendedName>
</protein>
<dbReference type="GO" id="GO:0003677">
    <property type="term" value="F:DNA binding"/>
    <property type="evidence" value="ECO:0007669"/>
    <property type="project" value="UniProtKB-KW"/>
</dbReference>
<dbReference type="Proteomes" id="UP000236604">
    <property type="component" value="Unassembled WGS sequence"/>
</dbReference>
<name>A0A2K1P6I0_9BACT</name>